<dbReference type="InterPro" id="IPR050858">
    <property type="entry name" value="Mal-CoA-ACP_Trans/PKS_FabD"/>
</dbReference>
<proteinExistence type="inferred from homology"/>
<dbReference type="SMART" id="SM00827">
    <property type="entry name" value="PKS_AT"/>
    <property type="match status" value="1"/>
</dbReference>
<dbReference type="InterPro" id="IPR004410">
    <property type="entry name" value="Malonyl_CoA-ACP_transAc_FabD"/>
</dbReference>
<dbReference type="HOGENOM" id="CLU_030558_0_1_9"/>
<evidence type="ECO:0000259" key="6">
    <source>
        <dbReference type="SMART" id="SM00827"/>
    </source>
</evidence>
<dbReference type="PATRIC" id="fig|679200.3.peg.2350"/>
<gene>
    <name evidence="7" type="ORF">HMPREF9333_02235</name>
</gene>
<evidence type="ECO:0000256" key="1">
    <source>
        <dbReference type="ARBA" id="ARBA00022679"/>
    </source>
</evidence>
<reference evidence="7 8" key="1">
    <citation type="submission" date="2011-08" db="EMBL/GenBank/DDBJ databases">
        <title>The Genome Sequence of Johnsonella ignava ATCC 51276.</title>
        <authorList>
            <consortium name="The Broad Institute Genome Sequencing Platform"/>
            <person name="Earl A."/>
            <person name="Ward D."/>
            <person name="Feldgarden M."/>
            <person name="Gevers D."/>
            <person name="Izard J."/>
            <person name="Blanton J.M."/>
            <person name="Baranova O.V."/>
            <person name="Dewhirst F.E."/>
            <person name="Young S.K."/>
            <person name="Zeng Q."/>
            <person name="Gargeya S."/>
            <person name="Fitzgerald M."/>
            <person name="Haas B."/>
            <person name="Abouelleil A."/>
            <person name="Alvarado L."/>
            <person name="Arachchi H.M."/>
            <person name="Berlin A."/>
            <person name="Brown A."/>
            <person name="Chapman S.B."/>
            <person name="Chen Z."/>
            <person name="Dunbar C."/>
            <person name="Freedman E."/>
            <person name="Gearin G."/>
            <person name="Gellesch M."/>
            <person name="Goldberg J."/>
            <person name="Griggs A."/>
            <person name="Gujja S."/>
            <person name="Heiman D."/>
            <person name="Howarth C."/>
            <person name="Larson L."/>
            <person name="Lui A."/>
            <person name="MacDonald P.J.P."/>
            <person name="Montmayeur A."/>
            <person name="Murphy C."/>
            <person name="Neiman D."/>
            <person name="Pearson M."/>
            <person name="Priest M."/>
            <person name="Roberts A."/>
            <person name="Saif S."/>
            <person name="Shea T."/>
            <person name="Shenoy N."/>
            <person name="Sisk P."/>
            <person name="Stolte C."/>
            <person name="Sykes S."/>
            <person name="Wortman J."/>
            <person name="Nusbaum C."/>
            <person name="Birren B."/>
        </authorList>
    </citation>
    <scope>NUCLEOTIDE SEQUENCE [LARGE SCALE GENOMIC DNA]</scope>
    <source>
        <strain evidence="7 8">ATCC 51276</strain>
    </source>
</reference>
<feature type="active site" evidence="5">
    <location>
        <position position="195"/>
    </location>
</feature>
<keyword evidence="2 4" id="KW-0012">Acyltransferase</keyword>
<dbReference type="FunFam" id="3.30.70.250:FF:000001">
    <property type="entry name" value="Malonyl CoA-acyl carrier protein transacylase"/>
    <property type="match status" value="1"/>
</dbReference>
<evidence type="ECO:0000256" key="3">
    <source>
        <dbReference type="ARBA" id="ARBA00048462"/>
    </source>
</evidence>
<dbReference type="InterPro" id="IPR016035">
    <property type="entry name" value="Acyl_Trfase/lysoPLipase"/>
</dbReference>
<dbReference type="Gene3D" id="3.30.70.250">
    <property type="entry name" value="Malonyl-CoA ACP transacylase, ACP-binding"/>
    <property type="match status" value="1"/>
</dbReference>
<dbReference type="GO" id="GO:0004314">
    <property type="term" value="F:[acyl-carrier-protein] S-malonyltransferase activity"/>
    <property type="evidence" value="ECO:0007669"/>
    <property type="project" value="UniProtKB-EC"/>
</dbReference>
<accession>G5GKZ0</accession>
<feature type="domain" description="Malonyl-CoA:ACP transacylase (MAT)" evidence="6">
    <location>
        <begin position="6"/>
        <end position="291"/>
    </location>
</feature>
<keyword evidence="1 4" id="KW-0808">Transferase</keyword>
<comment type="catalytic activity">
    <reaction evidence="3 4">
        <text>holo-[ACP] + malonyl-CoA = malonyl-[ACP] + CoA</text>
        <dbReference type="Rhea" id="RHEA:41792"/>
        <dbReference type="Rhea" id="RHEA-COMP:9623"/>
        <dbReference type="Rhea" id="RHEA-COMP:9685"/>
        <dbReference type="ChEBI" id="CHEBI:57287"/>
        <dbReference type="ChEBI" id="CHEBI:57384"/>
        <dbReference type="ChEBI" id="CHEBI:64479"/>
        <dbReference type="ChEBI" id="CHEBI:78449"/>
        <dbReference type="EC" id="2.3.1.39"/>
    </reaction>
</comment>
<dbReference type="EC" id="2.3.1.39" evidence="4"/>
<dbReference type="GO" id="GO:0006633">
    <property type="term" value="P:fatty acid biosynthetic process"/>
    <property type="evidence" value="ECO:0007669"/>
    <property type="project" value="TreeGrafter"/>
</dbReference>
<dbReference type="InterPro" id="IPR001227">
    <property type="entry name" value="Ac_transferase_dom_sf"/>
</dbReference>
<dbReference type="STRING" id="679200.HMPREF9333_02235"/>
<evidence type="ECO:0000256" key="5">
    <source>
        <dbReference type="PIRSR" id="PIRSR000446-1"/>
    </source>
</evidence>
<comment type="similarity">
    <text evidence="4">Belongs to the fabD family.</text>
</comment>
<evidence type="ECO:0000313" key="7">
    <source>
        <dbReference type="EMBL" id="EHI54593.1"/>
    </source>
</evidence>
<sequence>MKTAFLFPGQGAQKCGMAETFYKSDADAAAVFKKAGKILGFDIEEIVFKPDKRLDITSFTQPAMVCAGIAMLEVIKKRGLNAQVCAGLSLGEYEALYYSGVISMEDALRTVGLRGKLMQDAMPDGTGAMSAVLGLDAAQVQKAIDDIENVWIANYNCPGQIVITGLKDAVNKAHEALKTSGARRVLPLNVSGAFHCPLLDNAAEKLYEFLGDVELSKPEIPYVANYTGEYVYEADGIRKLLRDQVSGSVRFEQSIRNMISQGIDTFIEIGPGKTLSGFVKKISTDVSVCNIETVEDLDVICNKIC</sequence>
<comment type="caution">
    <text evidence="7">The sequence shown here is derived from an EMBL/GenBank/DDBJ whole genome shotgun (WGS) entry which is preliminary data.</text>
</comment>
<organism evidence="7 8">
    <name type="scientific">Johnsonella ignava ATCC 51276</name>
    <dbReference type="NCBI Taxonomy" id="679200"/>
    <lineage>
        <taxon>Bacteria</taxon>
        <taxon>Bacillati</taxon>
        <taxon>Bacillota</taxon>
        <taxon>Clostridia</taxon>
        <taxon>Lachnospirales</taxon>
        <taxon>Lachnospiraceae</taxon>
        <taxon>Johnsonella</taxon>
    </lineage>
</organism>
<dbReference type="Gene3D" id="3.40.366.10">
    <property type="entry name" value="Malonyl-Coenzyme A Acyl Carrier Protein, domain 2"/>
    <property type="match status" value="1"/>
</dbReference>
<dbReference type="Proteomes" id="UP000003011">
    <property type="component" value="Unassembled WGS sequence"/>
</dbReference>
<dbReference type="InterPro" id="IPR016036">
    <property type="entry name" value="Malonyl_transacylase_ACP-bd"/>
</dbReference>
<dbReference type="InterPro" id="IPR024925">
    <property type="entry name" value="Malonyl_CoA-ACP_transAc"/>
</dbReference>
<dbReference type="PANTHER" id="PTHR42681:SF1">
    <property type="entry name" value="MALONYL-COA-ACYL CARRIER PROTEIN TRANSACYLASE, MITOCHONDRIAL"/>
    <property type="match status" value="1"/>
</dbReference>
<dbReference type="PANTHER" id="PTHR42681">
    <property type="entry name" value="MALONYL-COA-ACYL CARRIER PROTEIN TRANSACYLASE, MITOCHONDRIAL"/>
    <property type="match status" value="1"/>
</dbReference>
<evidence type="ECO:0000256" key="2">
    <source>
        <dbReference type="ARBA" id="ARBA00023315"/>
    </source>
</evidence>
<dbReference type="EMBL" id="ACZL01000052">
    <property type="protein sequence ID" value="EHI54593.1"/>
    <property type="molecule type" value="Genomic_DNA"/>
</dbReference>
<dbReference type="OrthoDB" id="9805460at2"/>
<dbReference type="GO" id="GO:0005829">
    <property type="term" value="C:cytosol"/>
    <property type="evidence" value="ECO:0007669"/>
    <property type="project" value="TreeGrafter"/>
</dbReference>
<dbReference type="SUPFAM" id="SSF55048">
    <property type="entry name" value="Probable ACP-binding domain of malonyl-CoA ACP transacylase"/>
    <property type="match status" value="1"/>
</dbReference>
<evidence type="ECO:0000313" key="8">
    <source>
        <dbReference type="Proteomes" id="UP000003011"/>
    </source>
</evidence>
<dbReference type="RefSeq" id="WP_005542271.1">
    <property type="nucleotide sequence ID" value="NZ_JH378844.1"/>
</dbReference>
<name>G5GKZ0_9FIRM</name>
<dbReference type="NCBIfam" id="TIGR00128">
    <property type="entry name" value="fabD"/>
    <property type="match status" value="1"/>
</dbReference>
<keyword evidence="8" id="KW-1185">Reference proteome</keyword>
<protein>
    <recommendedName>
        <fullName evidence="4">Malonyl CoA-acyl carrier protein transacylase</fullName>
        <ecNumber evidence="4">2.3.1.39</ecNumber>
    </recommendedName>
</protein>
<dbReference type="eggNOG" id="COG0331">
    <property type="taxonomic scope" value="Bacteria"/>
</dbReference>
<evidence type="ECO:0000256" key="4">
    <source>
        <dbReference type="PIRNR" id="PIRNR000446"/>
    </source>
</evidence>
<dbReference type="PIRSF" id="PIRSF000446">
    <property type="entry name" value="Mct"/>
    <property type="match status" value="1"/>
</dbReference>
<dbReference type="Pfam" id="PF00698">
    <property type="entry name" value="Acyl_transf_1"/>
    <property type="match status" value="1"/>
</dbReference>
<feature type="active site" evidence="5">
    <location>
        <position position="89"/>
    </location>
</feature>
<dbReference type="AlphaFoldDB" id="G5GKZ0"/>
<dbReference type="SUPFAM" id="SSF52151">
    <property type="entry name" value="FabD/lysophospholipase-like"/>
    <property type="match status" value="1"/>
</dbReference>
<dbReference type="InterPro" id="IPR014043">
    <property type="entry name" value="Acyl_transferase_dom"/>
</dbReference>